<evidence type="ECO:0000256" key="5">
    <source>
        <dbReference type="ARBA" id="ARBA00023002"/>
    </source>
</evidence>
<evidence type="ECO:0000259" key="6">
    <source>
        <dbReference type="Pfam" id="PF08240"/>
    </source>
</evidence>
<evidence type="ECO:0000256" key="1">
    <source>
        <dbReference type="ARBA" id="ARBA00001947"/>
    </source>
</evidence>
<accession>A0A839ZTP5</accession>
<gene>
    <name evidence="7" type="ORF">GGQ61_000051</name>
</gene>
<dbReference type="Gene3D" id="3.40.50.720">
    <property type="entry name" value="NAD(P)-binding Rossmann-like Domain"/>
    <property type="match status" value="1"/>
</dbReference>
<dbReference type="EMBL" id="JACIDK010000001">
    <property type="protein sequence ID" value="MBB3889354.1"/>
    <property type="molecule type" value="Genomic_DNA"/>
</dbReference>
<comment type="similarity">
    <text evidence="2">Belongs to the zinc-containing alcohol dehydrogenase family.</text>
</comment>
<proteinExistence type="inferred from homology"/>
<comment type="cofactor">
    <cofactor evidence="1">
        <name>Zn(2+)</name>
        <dbReference type="ChEBI" id="CHEBI:29105"/>
    </cofactor>
</comment>
<dbReference type="InterPro" id="IPR013154">
    <property type="entry name" value="ADH-like_N"/>
</dbReference>
<evidence type="ECO:0000313" key="8">
    <source>
        <dbReference type="Proteomes" id="UP000530564"/>
    </source>
</evidence>
<dbReference type="Gene3D" id="3.90.180.10">
    <property type="entry name" value="Medium-chain alcohol dehydrogenases, catalytic domain"/>
    <property type="match status" value="1"/>
</dbReference>
<keyword evidence="4" id="KW-0862">Zinc</keyword>
<evidence type="ECO:0000256" key="4">
    <source>
        <dbReference type="ARBA" id="ARBA00022833"/>
    </source>
</evidence>
<dbReference type="Pfam" id="PF08240">
    <property type="entry name" value="ADH_N"/>
    <property type="match status" value="1"/>
</dbReference>
<dbReference type="PANTHER" id="PTHR42940">
    <property type="entry name" value="ALCOHOL DEHYDROGENASE 1-RELATED"/>
    <property type="match status" value="1"/>
</dbReference>
<dbReference type="Proteomes" id="UP000530564">
    <property type="component" value="Unassembled WGS sequence"/>
</dbReference>
<dbReference type="PANTHER" id="PTHR42940:SF8">
    <property type="entry name" value="VACUOLAR PROTEIN SORTING-ASSOCIATED PROTEIN 11"/>
    <property type="match status" value="1"/>
</dbReference>
<dbReference type="GO" id="GO:0004022">
    <property type="term" value="F:alcohol dehydrogenase (NAD+) activity"/>
    <property type="evidence" value="ECO:0007669"/>
    <property type="project" value="UniProtKB-EC"/>
</dbReference>
<dbReference type="GO" id="GO:0008270">
    <property type="term" value="F:zinc ion binding"/>
    <property type="evidence" value="ECO:0007669"/>
    <property type="project" value="InterPro"/>
</dbReference>
<name>A0A839ZTP5_9CAUL</name>
<dbReference type="SUPFAM" id="SSF51735">
    <property type="entry name" value="NAD(P)-binding Rossmann-fold domains"/>
    <property type="match status" value="1"/>
</dbReference>
<evidence type="ECO:0000256" key="2">
    <source>
        <dbReference type="ARBA" id="ARBA00008072"/>
    </source>
</evidence>
<organism evidence="7 8">
    <name type="scientific">Phenylobacterium haematophilum</name>
    <dbReference type="NCBI Taxonomy" id="98513"/>
    <lineage>
        <taxon>Bacteria</taxon>
        <taxon>Pseudomonadati</taxon>
        <taxon>Pseudomonadota</taxon>
        <taxon>Alphaproteobacteria</taxon>
        <taxon>Caulobacterales</taxon>
        <taxon>Caulobacteraceae</taxon>
        <taxon>Phenylobacterium</taxon>
    </lineage>
</organism>
<dbReference type="InterPro" id="IPR002328">
    <property type="entry name" value="ADH_Zn_CS"/>
</dbReference>
<evidence type="ECO:0000313" key="7">
    <source>
        <dbReference type="EMBL" id="MBB3889354.1"/>
    </source>
</evidence>
<dbReference type="SUPFAM" id="SSF50129">
    <property type="entry name" value="GroES-like"/>
    <property type="match status" value="1"/>
</dbReference>
<evidence type="ECO:0000256" key="3">
    <source>
        <dbReference type="ARBA" id="ARBA00022723"/>
    </source>
</evidence>
<feature type="domain" description="Alcohol dehydrogenase-like N-terminal" evidence="6">
    <location>
        <begin position="6"/>
        <end position="83"/>
    </location>
</feature>
<comment type="caution">
    <text evidence="7">The sequence shown here is derived from an EMBL/GenBank/DDBJ whole genome shotgun (WGS) entry which is preliminary data.</text>
</comment>
<dbReference type="GO" id="GO:0005737">
    <property type="term" value="C:cytoplasm"/>
    <property type="evidence" value="ECO:0007669"/>
    <property type="project" value="TreeGrafter"/>
</dbReference>
<keyword evidence="5 7" id="KW-0560">Oxidoreductase</keyword>
<dbReference type="AlphaFoldDB" id="A0A839ZTP5"/>
<protein>
    <submittedName>
        <fullName evidence="7">Propanol-preferring alcohol dehydrogenase</fullName>
        <ecNumber evidence="7">1.1.1.1</ecNumber>
    </submittedName>
</protein>
<dbReference type="InterPro" id="IPR036291">
    <property type="entry name" value="NAD(P)-bd_dom_sf"/>
</dbReference>
<dbReference type="NCBIfam" id="TIGR02822">
    <property type="entry name" value="adh_fam_2"/>
    <property type="match status" value="1"/>
</dbReference>
<dbReference type="InterPro" id="IPR014187">
    <property type="entry name" value="ADH_Zn_typ-2"/>
</dbReference>
<sequence>MRSSVSPGHEIVGVVEAVGSGVTEVGLGDRLGVCWLAGTCGVCRYCREGRENLCDAAEFTGWSRDGGYADRVIARADFCCRIPAELSDTDAAPLLCAGLIGFRAWRAACAGEAVRHLGLYGFGAAAHLLAQLAIYEGQAVYAFTRDDDEQAQALARELGCAWAGGSSERAPVPLDAAIIFAPVGDLAPIALAAVRKGGAVVCGGIHMSDIPRFEYALLWGERRLLSVANLTREDARDYLPRAAAAGVRPRTVLYPLADANQALNDLRAGAFVGAAVLTPDAP</sequence>
<reference evidence="7 8" key="1">
    <citation type="submission" date="2020-08" db="EMBL/GenBank/DDBJ databases">
        <title>Genomic Encyclopedia of Type Strains, Phase IV (KMG-IV): sequencing the most valuable type-strain genomes for metagenomic binning, comparative biology and taxonomic classification.</title>
        <authorList>
            <person name="Goeker M."/>
        </authorList>
    </citation>
    <scope>NUCLEOTIDE SEQUENCE [LARGE SCALE GENOMIC DNA]</scope>
    <source>
        <strain evidence="7 8">DSM 21793</strain>
    </source>
</reference>
<dbReference type="PROSITE" id="PS00059">
    <property type="entry name" value="ADH_ZINC"/>
    <property type="match status" value="1"/>
</dbReference>
<dbReference type="InterPro" id="IPR011032">
    <property type="entry name" value="GroES-like_sf"/>
</dbReference>
<keyword evidence="3" id="KW-0479">Metal-binding</keyword>
<keyword evidence="8" id="KW-1185">Reference proteome</keyword>
<dbReference type="EC" id="1.1.1.1" evidence="7"/>